<sequence>MLDPGNIDVSSTPQRAGILTKQIRQHQSAEEERRAALLVLDGSCFVVSCKHPVNECFASVKSCRSVNKRLLNGAGARSTASPRRGLVLLGRLSMSVPFCGMQLSATNKLLKMSVSACFWLIGDSLRAGSSSETGTQCAIPVISEEDVIIRDVNSSYKHACSIQ</sequence>
<gene>
    <name evidence="1" type="ORF">UBRO_20672</name>
</gene>
<evidence type="ECO:0000313" key="2">
    <source>
        <dbReference type="Proteomes" id="UP000179920"/>
    </source>
</evidence>
<accession>A0A1K0G4W8</accession>
<reference evidence="2" key="1">
    <citation type="submission" date="2016-04" db="EMBL/GenBank/DDBJ databases">
        <authorList>
            <person name="Guldener U."/>
            <person name="Guldener U."/>
        </authorList>
    </citation>
    <scope>NUCLEOTIDE SEQUENCE [LARGE SCALE GENOMIC DNA]</scope>
    <source>
        <strain evidence="2">UB2112</strain>
    </source>
</reference>
<organism evidence="1 2">
    <name type="scientific">Ustilago bromivora</name>
    <dbReference type="NCBI Taxonomy" id="307758"/>
    <lineage>
        <taxon>Eukaryota</taxon>
        <taxon>Fungi</taxon>
        <taxon>Dikarya</taxon>
        <taxon>Basidiomycota</taxon>
        <taxon>Ustilaginomycotina</taxon>
        <taxon>Ustilaginomycetes</taxon>
        <taxon>Ustilaginales</taxon>
        <taxon>Ustilaginaceae</taxon>
        <taxon>Ustilago</taxon>
    </lineage>
</organism>
<name>A0A1K0G4W8_9BASI</name>
<protein>
    <submittedName>
        <fullName evidence="1">Uncharacterized protein</fullName>
    </submittedName>
</protein>
<evidence type="ECO:0000313" key="1">
    <source>
        <dbReference type="EMBL" id="SAM82487.1"/>
    </source>
</evidence>
<dbReference type="EMBL" id="LT558123">
    <property type="protein sequence ID" value="SAM82487.1"/>
    <property type="molecule type" value="Genomic_DNA"/>
</dbReference>
<dbReference type="Proteomes" id="UP000179920">
    <property type="component" value="Chromosome VII"/>
</dbReference>
<proteinExistence type="predicted"/>
<dbReference type="AlphaFoldDB" id="A0A1K0G4W8"/>